<protein>
    <recommendedName>
        <fullName evidence="2">Fe/B12 periplasmic-binding domain-containing protein</fullName>
    </recommendedName>
</protein>
<comment type="caution">
    <text evidence="3">The sequence shown here is derived from an EMBL/GenBank/DDBJ whole genome shotgun (WGS) entry which is preliminary data.</text>
</comment>
<dbReference type="EMBL" id="BMZS01000010">
    <property type="protein sequence ID" value="GHD57862.1"/>
    <property type="molecule type" value="Genomic_DNA"/>
</dbReference>
<dbReference type="Proteomes" id="UP000630353">
    <property type="component" value="Unassembled WGS sequence"/>
</dbReference>
<dbReference type="Pfam" id="PF01497">
    <property type="entry name" value="Peripla_BP_2"/>
    <property type="match status" value="1"/>
</dbReference>
<dbReference type="PANTHER" id="PTHR30535">
    <property type="entry name" value="VITAMIN B12-BINDING PROTEIN"/>
    <property type="match status" value="1"/>
</dbReference>
<reference evidence="3" key="2">
    <citation type="submission" date="2020-09" db="EMBL/GenBank/DDBJ databases">
        <authorList>
            <person name="Sun Q."/>
            <person name="Kim S."/>
        </authorList>
    </citation>
    <scope>NUCLEOTIDE SEQUENCE</scope>
    <source>
        <strain evidence="3">KCTC 42651</strain>
    </source>
</reference>
<evidence type="ECO:0000313" key="3">
    <source>
        <dbReference type="EMBL" id="GHD57862.1"/>
    </source>
</evidence>
<dbReference type="AlphaFoldDB" id="A0A918XUR7"/>
<dbReference type="SUPFAM" id="SSF53807">
    <property type="entry name" value="Helical backbone' metal receptor"/>
    <property type="match status" value="1"/>
</dbReference>
<dbReference type="InterPro" id="IPR002491">
    <property type="entry name" value="ABC_transptr_periplasmic_BD"/>
</dbReference>
<dbReference type="Gene3D" id="3.40.50.1980">
    <property type="entry name" value="Nitrogenase molybdenum iron protein domain"/>
    <property type="match status" value="2"/>
</dbReference>
<keyword evidence="4" id="KW-1185">Reference proteome</keyword>
<reference evidence="3" key="1">
    <citation type="journal article" date="2014" name="Int. J. Syst. Evol. Microbiol.">
        <title>Complete genome sequence of Corynebacterium casei LMG S-19264T (=DSM 44701T), isolated from a smear-ripened cheese.</title>
        <authorList>
            <consortium name="US DOE Joint Genome Institute (JGI-PGF)"/>
            <person name="Walter F."/>
            <person name="Albersmeier A."/>
            <person name="Kalinowski J."/>
            <person name="Ruckert C."/>
        </authorList>
    </citation>
    <scope>NUCLEOTIDE SEQUENCE</scope>
    <source>
        <strain evidence="3">KCTC 42651</strain>
    </source>
</reference>
<dbReference type="PROSITE" id="PS51318">
    <property type="entry name" value="TAT"/>
    <property type="match status" value="1"/>
</dbReference>
<evidence type="ECO:0000313" key="4">
    <source>
        <dbReference type="Proteomes" id="UP000630353"/>
    </source>
</evidence>
<feature type="chain" id="PRO_5037885438" description="Fe/B12 periplasmic-binding domain-containing protein" evidence="1">
    <location>
        <begin position="30"/>
        <end position="294"/>
    </location>
</feature>
<keyword evidence="1" id="KW-0732">Signal</keyword>
<dbReference type="PANTHER" id="PTHR30535:SF4">
    <property type="entry name" value="HEMIN-BINDING PERIPLASMIC PROTEIN HMUT"/>
    <property type="match status" value="1"/>
</dbReference>
<feature type="domain" description="Fe/B12 periplasmic-binding" evidence="2">
    <location>
        <begin position="33"/>
        <end position="288"/>
    </location>
</feature>
<dbReference type="PROSITE" id="PS50983">
    <property type="entry name" value="FE_B12_PBP"/>
    <property type="match status" value="1"/>
</dbReference>
<gene>
    <name evidence="3" type="ORF">GCM10017083_39860</name>
</gene>
<evidence type="ECO:0000256" key="1">
    <source>
        <dbReference type="SAM" id="SignalP"/>
    </source>
</evidence>
<evidence type="ECO:0000259" key="2">
    <source>
        <dbReference type="PROSITE" id="PS50983"/>
    </source>
</evidence>
<sequence length="294" mass="29524">MPSRPLSRRCLLLLAAAASALVRPSPATAEPKRVVALGGSITETVFALGLGDRLVAVDSTSLYPAEAQNLPNVGYMRALSAEPILALAPDLIMADADAGPAPVLEQVRSAGVPIAVVDKATAVEQVPDKIRQVAATLGVPGAGEALADTLAPSVARLTAAAQALPDKPRVLFLLSIGRGAPLAAGTGTAAAGIIAAAGGIYAIDGYAGYKPISPEAAVAAAPDVVLVTTRTADLLGGPEAILARPDVRPTPAGRDRRLVVMDALLLLGFGPRVGSAVASLAHALHPATDLPGTR</sequence>
<dbReference type="InterPro" id="IPR050902">
    <property type="entry name" value="ABC_Transporter_SBP"/>
</dbReference>
<feature type="signal peptide" evidence="1">
    <location>
        <begin position="1"/>
        <end position="29"/>
    </location>
</feature>
<organism evidence="3 4">
    <name type="scientific">Thalassobaculum fulvum</name>
    <dbReference type="NCBI Taxonomy" id="1633335"/>
    <lineage>
        <taxon>Bacteria</taxon>
        <taxon>Pseudomonadati</taxon>
        <taxon>Pseudomonadota</taxon>
        <taxon>Alphaproteobacteria</taxon>
        <taxon>Rhodospirillales</taxon>
        <taxon>Thalassobaculaceae</taxon>
        <taxon>Thalassobaculum</taxon>
    </lineage>
</organism>
<proteinExistence type="predicted"/>
<accession>A0A918XUR7</accession>
<dbReference type="RefSeq" id="WP_189992918.1">
    <property type="nucleotide sequence ID" value="NZ_BMZS01000010.1"/>
</dbReference>
<dbReference type="InterPro" id="IPR006311">
    <property type="entry name" value="TAT_signal"/>
</dbReference>
<name>A0A918XUR7_9PROT</name>